<dbReference type="Proteomes" id="UP000822369">
    <property type="component" value="Unassembled WGS sequence"/>
</dbReference>
<dbReference type="PROSITE" id="PS00141">
    <property type="entry name" value="ASP_PROTEASE"/>
    <property type="match status" value="1"/>
</dbReference>
<gene>
    <name evidence="2" type="ORF">G4P62_004124</name>
</gene>
<dbReference type="GO" id="GO:0006508">
    <property type="term" value="P:proteolysis"/>
    <property type="evidence" value="ECO:0007669"/>
    <property type="project" value="InterPro"/>
</dbReference>
<evidence type="ECO:0000256" key="1">
    <source>
        <dbReference type="SAM" id="MobiDB-lite"/>
    </source>
</evidence>
<evidence type="ECO:0000313" key="2">
    <source>
        <dbReference type="EMBL" id="KAF7198698.1"/>
    </source>
</evidence>
<dbReference type="InterPro" id="IPR001969">
    <property type="entry name" value="Aspartic_peptidase_AS"/>
</dbReference>
<reference evidence="2" key="1">
    <citation type="submission" date="2020-03" db="EMBL/GenBank/DDBJ databases">
        <title>Intra-Species Differences in Population Size shape Life History and Genome Evolution.</title>
        <authorList>
            <person name="Willemsen D."/>
            <person name="Cui R."/>
            <person name="Valenzano D.R."/>
        </authorList>
    </citation>
    <scope>NUCLEOTIDE SEQUENCE</scope>
    <source>
        <strain evidence="2">GRZ</strain>
        <tissue evidence="2">Whole</tissue>
    </source>
</reference>
<feature type="compositionally biased region" description="Low complexity" evidence="1">
    <location>
        <begin position="116"/>
        <end position="130"/>
    </location>
</feature>
<name>A0A9D3B8W1_NOTFU</name>
<dbReference type="AlphaFoldDB" id="A0A9D3B8W1"/>
<accession>A0A9D3B8W1</accession>
<organism evidence="2 3">
    <name type="scientific">Nothobranchius furzeri</name>
    <name type="common">Turquoise killifish</name>
    <dbReference type="NCBI Taxonomy" id="105023"/>
    <lineage>
        <taxon>Eukaryota</taxon>
        <taxon>Metazoa</taxon>
        <taxon>Chordata</taxon>
        <taxon>Craniata</taxon>
        <taxon>Vertebrata</taxon>
        <taxon>Euteleostomi</taxon>
        <taxon>Actinopterygii</taxon>
        <taxon>Neopterygii</taxon>
        <taxon>Teleostei</taxon>
        <taxon>Neoteleostei</taxon>
        <taxon>Acanthomorphata</taxon>
        <taxon>Ovalentaria</taxon>
        <taxon>Atherinomorphae</taxon>
        <taxon>Cyprinodontiformes</taxon>
        <taxon>Nothobranchiidae</taxon>
        <taxon>Nothobranchius</taxon>
    </lineage>
</organism>
<feature type="non-terminal residue" evidence="2">
    <location>
        <position position="138"/>
    </location>
</feature>
<dbReference type="EMBL" id="JAAVVJ010038308">
    <property type="protein sequence ID" value="KAF7198698.1"/>
    <property type="molecule type" value="Genomic_DNA"/>
</dbReference>
<dbReference type="GO" id="GO:0004190">
    <property type="term" value="F:aspartic-type endopeptidase activity"/>
    <property type="evidence" value="ECO:0007669"/>
    <property type="project" value="InterPro"/>
</dbReference>
<feature type="compositionally biased region" description="Acidic residues" evidence="1">
    <location>
        <begin position="91"/>
        <end position="102"/>
    </location>
</feature>
<proteinExistence type="predicted"/>
<feature type="region of interest" description="Disordered" evidence="1">
    <location>
        <begin position="76"/>
        <end position="138"/>
    </location>
</feature>
<protein>
    <submittedName>
        <fullName evidence="2">Transcript variant X2</fullName>
    </submittedName>
</protein>
<comment type="caution">
    <text evidence="2">The sequence shown here is derived from an EMBL/GenBank/DDBJ whole genome shotgun (WGS) entry which is preliminary data.</text>
</comment>
<sequence length="138" mass="14731">NGHSIPFILDTGSQVTMLSKSMFTKYLEGTSSVCCCFAVSRCVKGHLFFIIISYELYLCYFTDSYGTLDLTDAATPTASDVTSGSGSHLEGEDDDDVMDENTDANIGESGPSMTVPSQSTPPSNTTAATPGELSKYCY</sequence>
<evidence type="ECO:0000313" key="3">
    <source>
        <dbReference type="Proteomes" id="UP000822369"/>
    </source>
</evidence>